<dbReference type="STRING" id="265072.Mfla_2594"/>
<protein>
    <recommendedName>
        <fullName evidence="5 9">Uracil-DNA glycosylase</fullName>
        <shortName evidence="9">UDG</shortName>
        <ecNumber evidence="4 9">3.2.2.27</ecNumber>
    </recommendedName>
</protein>
<evidence type="ECO:0000256" key="9">
    <source>
        <dbReference type="HAMAP-Rule" id="MF_00148"/>
    </source>
</evidence>
<comment type="similarity">
    <text evidence="3 9 11">Belongs to the uracil-DNA glycosylase (UDG) superfamily. UNG family.</text>
</comment>
<dbReference type="HAMAP" id="MF_00148">
    <property type="entry name" value="UDG"/>
    <property type="match status" value="1"/>
</dbReference>
<name>Q1GY28_METFK</name>
<evidence type="ECO:0000256" key="5">
    <source>
        <dbReference type="ARBA" id="ARBA00018429"/>
    </source>
</evidence>
<dbReference type="NCBIfam" id="NF003588">
    <property type="entry name" value="PRK05254.1-1"/>
    <property type="match status" value="1"/>
</dbReference>
<dbReference type="SUPFAM" id="SSF52141">
    <property type="entry name" value="Uracil-DNA glycosylase-like"/>
    <property type="match status" value="1"/>
</dbReference>
<dbReference type="PANTHER" id="PTHR11264">
    <property type="entry name" value="URACIL-DNA GLYCOSYLASE"/>
    <property type="match status" value="1"/>
</dbReference>
<dbReference type="HOGENOM" id="CLU_032162_3_1_4"/>
<evidence type="ECO:0000256" key="7">
    <source>
        <dbReference type="ARBA" id="ARBA00022801"/>
    </source>
</evidence>
<feature type="active site" description="Proton acceptor" evidence="9 10">
    <location>
        <position position="71"/>
    </location>
</feature>
<keyword evidence="6 9" id="KW-0227">DNA damage</keyword>
<evidence type="ECO:0000256" key="11">
    <source>
        <dbReference type="RuleBase" id="RU003780"/>
    </source>
</evidence>
<dbReference type="NCBIfam" id="NF003592">
    <property type="entry name" value="PRK05254.1-5"/>
    <property type="match status" value="1"/>
</dbReference>
<evidence type="ECO:0000256" key="2">
    <source>
        <dbReference type="ARBA" id="ARBA00002631"/>
    </source>
</evidence>
<dbReference type="RefSeq" id="WP_011480812.1">
    <property type="nucleotide sequence ID" value="NC_007947.1"/>
</dbReference>
<gene>
    <name evidence="9" type="primary">ung</name>
    <name evidence="13" type="ordered locus">Mfla_2594</name>
</gene>
<dbReference type="InterPro" id="IPR005122">
    <property type="entry name" value="Uracil-DNA_glycosylase-like"/>
</dbReference>
<evidence type="ECO:0000256" key="8">
    <source>
        <dbReference type="ARBA" id="ARBA00023204"/>
    </source>
</evidence>
<dbReference type="InterPro" id="IPR002043">
    <property type="entry name" value="UDG_fam1"/>
</dbReference>
<dbReference type="PANTHER" id="PTHR11264:SF0">
    <property type="entry name" value="URACIL-DNA GLYCOSYLASE"/>
    <property type="match status" value="1"/>
</dbReference>
<proteinExistence type="inferred from homology"/>
<keyword evidence="14" id="KW-1185">Reference proteome</keyword>
<dbReference type="EC" id="3.2.2.27" evidence="4 9"/>
<dbReference type="InterPro" id="IPR036895">
    <property type="entry name" value="Uracil-DNA_glycosylase-like_sf"/>
</dbReference>
<dbReference type="PROSITE" id="PS00130">
    <property type="entry name" value="U_DNA_GLYCOSYLASE"/>
    <property type="match status" value="1"/>
</dbReference>
<dbReference type="KEGG" id="mfa:Mfla_2594"/>
<dbReference type="AlphaFoldDB" id="Q1GY28"/>
<comment type="catalytic activity">
    <reaction evidence="1 9 11">
        <text>Hydrolyzes single-stranded DNA or mismatched double-stranded DNA and polynucleotides, releasing free uracil.</text>
        <dbReference type="EC" id="3.2.2.27"/>
    </reaction>
</comment>
<evidence type="ECO:0000256" key="1">
    <source>
        <dbReference type="ARBA" id="ARBA00001400"/>
    </source>
</evidence>
<evidence type="ECO:0000313" key="13">
    <source>
        <dbReference type="EMBL" id="ABE50859.1"/>
    </source>
</evidence>
<evidence type="ECO:0000256" key="3">
    <source>
        <dbReference type="ARBA" id="ARBA00008184"/>
    </source>
</evidence>
<keyword evidence="8 9" id="KW-0234">DNA repair</keyword>
<evidence type="ECO:0000256" key="6">
    <source>
        <dbReference type="ARBA" id="ARBA00022763"/>
    </source>
</evidence>
<comment type="subcellular location">
    <subcellularLocation>
        <location evidence="9">Cytoplasm</location>
    </subcellularLocation>
</comment>
<dbReference type="NCBIfam" id="TIGR00628">
    <property type="entry name" value="ung"/>
    <property type="match status" value="1"/>
</dbReference>
<dbReference type="GO" id="GO:0004844">
    <property type="term" value="F:uracil DNA N-glycosylase activity"/>
    <property type="evidence" value="ECO:0007669"/>
    <property type="project" value="UniProtKB-UniRule"/>
</dbReference>
<dbReference type="SMART" id="SM00987">
    <property type="entry name" value="UreE_C"/>
    <property type="match status" value="1"/>
</dbReference>
<dbReference type="CDD" id="cd10027">
    <property type="entry name" value="UDG-F1-like"/>
    <property type="match status" value="1"/>
</dbReference>
<organism evidence="13 14">
    <name type="scientific">Methylobacillus flagellatus (strain ATCC 51484 / DSM 6875 / VKM B-1610 / KT)</name>
    <dbReference type="NCBI Taxonomy" id="265072"/>
    <lineage>
        <taxon>Bacteria</taxon>
        <taxon>Pseudomonadati</taxon>
        <taxon>Pseudomonadota</taxon>
        <taxon>Betaproteobacteria</taxon>
        <taxon>Nitrosomonadales</taxon>
        <taxon>Methylophilaceae</taxon>
        <taxon>Methylobacillus</taxon>
    </lineage>
</organism>
<evidence type="ECO:0000256" key="4">
    <source>
        <dbReference type="ARBA" id="ARBA00012030"/>
    </source>
</evidence>
<sequence length="233" mass="25740">MSTMLDPVTHPRPESLPPAWVEAIPELQALYHSISASLEPEQDVRPRRGLWFEALRQVEPAAARVVLLGQDPYHGEDHGIQQAHGLSFSVPEGVRPPPSLRNMLKEMQTDVGQTLSSGNLMPWAKQGVLLLNASLTTRGGVAGAHSKIWQAFTHAVMRYLGQREAPLVFILWGNHAQQFRPLIASWHQVISSAHPSPLSAHRGFFGSQPYSRVNAALRKLGLGEVQWGEPIAR</sequence>
<dbReference type="GO" id="GO:0097510">
    <property type="term" value="P:base-excision repair, AP site formation via deaminated base removal"/>
    <property type="evidence" value="ECO:0007669"/>
    <property type="project" value="TreeGrafter"/>
</dbReference>
<dbReference type="InterPro" id="IPR018085">
    <property type="entry name" value="Ura-DNA_Glyclase_AS"/>
</dbReference>
<dbReference type="Gene3D" id="3.40.470.10">
    <property type="entry name" value="Uracil-DNA glycosylase-like domain"/>
    <property type="match status" value="1"/>
</dbReference>
<keyword evidence="7 9" id="KW-0378">Hydrolase</keyword>
<evidence type="ECO:0000259" key="12">
    <source>
        <dbReference type="SMART" id="SM00986"/>
    </source>
</evidence>
<dbReference type="Pfam" id="PF03167">
    <property type="entry name" value="UDG"/>
    <property type="match status" value="1"/>
</dbReference>
<feature type="domain" description="Uracil-DNA glycosylase-like" evidence="12">
    <location>
        <begin position="56"/>
        <end position="217"/>
    </location>
</feature>
<accession>Q1GY28</accession>
<dbReference type="Proteomes" id="UP000002440">
    <property type="component" value="Chromosome"/>
</dbReference>
<reference evidence="13 14" key="1">
    <citation type="submission" date="2006-03" db="EMBL/GenBank/DDBJ databases">
        <title>Complete sequence of Methylobacillus flagellatus KT.</title>
        <authorList>
            <consortium name="US DOE Joint Genome Institute"/>
            <person name="Copeland A."/>
            <person name="Lucas S."/>
            <person name="Lapidus A."/>
            <person name="Barry K."/>
            <person name="Detter J.C."/>
            <person name="Glavina del Rio T."/>
            <person name="Hammon N."/>
            <person name="Israni S."/>
            <person name="Dalin E."/>
            <person name="Tice H."/>
            <person name="Pitluck S."/>
            <person name="Brettin T."/>
            <person name="Bruce D."/>
            <person name="Han C."/>
            <person name="Tapia R."/>
            <person name="Saunders E."/>
            <person name="Gilna P."/>
            <person name="Schmutz J."/>
            <person name="Larimer F."/>
            <person name="Land M."/>
            <person name="Kyrpides N."/>
            <person name="Anderson I."/>
            <person name="Richardson P."/>
        </authorList>
    </citation>
    <scope>NUCLEOTIDE SEQUENCE [LARGE SCALE GENOMIC DNA]</scope>
    <source>
        <strain evidence="14">KT / ATCC 51484 / DSM 6875</strain>
    </source>
</reference>
<dbReference type="SMART" id="SM00986">
    <property type="entry name" value="UDG"/>
    <property type="match status" value="1"/>
</dbReference>
<dbReference type="GO" id="GO:0005737">
    <property type="term" value="C:cytoplasm"/>
    <property type="evidence" value="ECO:0007669"/>
    <property type="project" value="UniProtKB-SubCell"/>
</dbReference>
<evidence type="ECO:0000313" key="14">
    <source>
        <dbReference type="Proteomes" id="UP000002440"/>
    </source>
</evidence>
<evidence type="ECO:0000256" key="10">
    <source>
        <dbReference type="PROSITE-ProRule" id="PRU10072"/>
    </source>
</evidence>
<dbReference type="OrthoDB" id="9804372at2"/>
<keyword evidence="9" id="KW-0963">Cytoplasm</keyword>
<comment type="function">
    <text evidence="2 9 11">Excises uracil residues from the DNA which can arise as a result of misincorporation of dUMP residues by DNA polymerase or due to deamination of cytosine.</text>
</comment>
<dbReference type="EMBL" id="CP000284">
    <property type="protein sequence ID" value="ABE50859.1"/>
    <property type="molecule type" value="Genomic_DNA"/>
</dbReference>
<dbReference type="eggNOG" id="COG0692">
    <property type="taxonomic scope" value="Bacteria"/>
</dbReference>
<keyword evidence="13" id="KW-0326">Glycosidase</keyword>